<feature type="region of interest" description="Disordered" evidence="1">
    <location>
        <begin position="288"/>
        <end position="307"/>
    </location>
</feature>
<dbReference type="InterPro" id="IPR043128">
    <property type="entry name" value="Rev_trsase/Diguanyl_cyclase"/>
</dbReference>
<dbReference type="Pfam" id="PF00990">
    <property type="entry name" value="GGDEF"/>
    <property type="match status" value="1"/>
</dbReference>
<keyword evidence="2" id="KW-0472">Membrane</keyword>
<dbReference type="InterPro" id="IPR001633">
    <property type="entry name" value="EAL_dom"/>
</dbReference>
<dbReference type="CDD" id="cd01949">
    <property type="entry name" value="GGDEF"/>
    <property type="match status" value="1"/>
</dbReference>
<dbReference type="InterPro" id="IPR000160">
    <property type="entry name" value="GGDEF_dom"/>
</dbReference>
<protein>
    <submittedName>
        <fullName evidence="5">Diguanylate cyclase</fullName>
    </submittedName>
</protein>
<dbReference type="SUPFAM" id="SSF55073">
    <property type="entry name" value="Nucleotide cyclase"/>
    <property type="match status" value="1"/>
</dbReference>
<dbReference type="PANTHER" id="PTHR44757">
    <property type="entry name" value="DIGUANYLATE CYCLASE DGCP"/>
    <property type="match status" value="1"/>
</dbReference>
<feature type="domain" description="GGDEF" evidence="4">
    <location>
        <begin position="348"/>
        <end position="493"/>
    </location>
</feature>
<keyword evidence="6" id="KW-1185">Reference proteome</keyword>
<dbReference type="InterPro" id="IPR035919">
    <property type="entry name" value="EAL_sf"/>
</dbReference>
<reference evidence="5 6" key="1">
    <citation type="submission" date="2019-08" db="EMBL/GenBank/DDBJ databases">
        <title>Parahaliea maris sp. nov., isolated from the surface seawater.</title>
        <authorList>
            <person name="Liu Y."/>
        </authorList>
    </citation>
    <scope>NUCLEOTIDE SEQUENCE [LARGE SCALE GENOMIC DNA]</scope>
    <source>
        <strain evidence="5 6">HSLHS9</strain>
    </source>
</reference>
<dbReference type="NCBIfam" id="TIGR00254">
    <property type="entry name" value="GGDEF"/>
    <property type="match status" value="1"/>
</dbReference>
<dbReference type="PROSITE" id="PS50887">
    <property type="entry name" value="GGDEF"/>
    <property type="match status" value="1"/>
</dbReference>
<dbReference type="SMART" id="SM00052">
    <property type="entry name" value="EAL"/>
    <property type="match status" value="1"/>
</dbReference>
<dbReference type="Pfam" id="PF00563">
    <property type="entry name" value="EAL"/>
    <property type="match status" value="1"/>
</dbReference>
<feature type="compositionally biased region" description="Basic and acidic residues" evidence="1">
    <location>
        <begin position="288"/>
        <end position="302"/>
    </location>
</feature>
<evidence type="ECO:0000259" key="4">
    <source>
        <dbReference type="PROSITE" id="PS50887"/>
    </source>
</evidence>
<dbReference type="Gene3D" id="3.20.20.450">
    <property type="entry name" value="EAL domain"/>
    <property type="match status" value="1"/>
</dbReference>
<dbReference type="SMART" id="SM00267">
    <property type="entry name" value="GGDEF"/>
    <property type="match status" value="1"/>
</dbReference>
<dbReference type="PROSITE" id="PS51257">
    <property type="entry name" value="PROKAR_LIPOPROTEIN"/>
    <property type="match status" value="1"/>
</dbReference>
<evidence type="ECO:0000256" key="2">
    <source>
        <dbReference type="SAM" id="Phobius"/>
    </source>
</evidence>
<evidence type="ECO:0000313" key="6">
    <source>
        <dbReference type="Proteomes" id="UP000321039"/>
    </source>
</evidence>
<dbReference type="RefSeq" id="WP_148067248.1">
    <property type="nucleotide sequence ID" value="NZ_VRZA01000002.1"/>
</dbReference>
<sequence>MTTTTRTRLAAMAVVLVSSLVLGAACARVFYQQELQDITARAHTRVDQRADLQWLIYTQQAPALQRQLQELTRHPAVVRADVYSGLGDHMAGHPAGRPPDLDKLRGSASLNAEVLQGLDDEGGLKGTSWFATLLSSGATIHLNLPVITRINHDAKGLTGQDFVQAVTRASGPGSDIVMGYVDFTIDPEALRAVNRPLVLGLVTGWMVLAALAAGALLVAGLRQQEQLRSATRIVDDLANREQEVTLPEGGNGASGEFNHALRRLADSLGRYTQELETGKHLLNRKVEERTSQLSRSNEELNRASEAVSASREQLQRLTYYDHLTTLPNRQLFLEQLDLLLRLSRRSQQHLSLLHVDLANFRQINELEGFHVGDLLLREVAGRLKQCVRDSDTVATTDGSEHDISVSRLGGDEFTVVLNQLDKPESAQQVAERIVKRLQEPLTVDDRSVAVQTCIGVACFPQHGDSAEALLKGAAVALKVAKQNPAQPVAICSAALMAAQQETDTDAHWREALQDKRLCLRYTPVVDTVMGSVVALDCTVCCPAPAAEDDDNGWWVWDGSNRDRELALALTAWQFETACAEVARLSASTRQAPRLRITLRASQLGPDISEQLASALIGSKLPVTQLELNLREEVLAEGRFGELITELQEAEVCLSVTGFGQGRASLQQFCDSRITTLSLAPELAPQYSEKTDSGAVRALISTARSLNRDIIAEGVSEASDYHYLAPQGVRQMSGALFASDLTAEQAAAMLAPWHFIELIRQLGTNEMDQGEARTSRL</sequence>
<dbReference type="Gene3D" id="3.30.70.270">
    <property type="match status" value="1"/>
</dbReference>
<dbReference type="SUPFAM" id="SSF141868">
    <property type="entry name" value="EAL domain-like"/>
    <property type="match status" value="1"/>
</dbReference>
<name>A0A5C9A6X4_9GAMM</name>
<organism evidence="5 6">
    <name type="scientific">Parahaliea maris</name>
    <dbReference type="NCBI Taxonomy" id="2716870"/>
    <lineage>
        <taxon>Bacteria</taxon>
        <taxon>Pseudomonadati</taxon>
        <taxon>Pseudomonadota</taxon>
        <taxon>Gammaproteobacteria</taxon>
        <taxon>Cellvibrionales</taxon>
        <taxon>Halieaceae</taxon>
        <taxon>Parahaliea</taxon>
    </lineage>
</organism>
<keyword evidence="2" id="KW-1133">Transmembrane helix</keyword>
<comment type="caution">
    <text evidence="5">The sequence shown here is derived from an EMBL/GenBank/DDBJ whole genome shotgun (WGS) entry which is preliminary data.</text>
</comment>
<dbReference type="InterPro" id="IPR052155">
    <property type="entry name" value="Biofilm_reg_signaling"/>
</dbReference>
<dbReference type="EMBL" id="VRZA01000002">
    <property type="protein sequence ID" value="TXS95337.1"/>
    <property type="molecule type" value="Genomic_DNA"/>
</dbReference>
<dbReference type="PROSITE" id="PS50883">
    <property type="entry name" value="EAL"/>
    <property type="match status" value="1"/>
</dbReference>
<feature type="transmembrane region" description="Helical" evidence="2">
    <location>
        <begin position="197"/>
        <end position="219"/>
    </location>
</feature>
<dbReference type="PANTHER" id="PTHR44757:SF2">
    <property type="entry name" value="BIOFILM ARCHITECTURE MAINTENANCE PROTEIN MBAA"/>
    <property type="match status" value="1"/>
</dbReference>
<feature type="domain" description="EAL" evidence="3">
    <location>
        <begin position="501"/>
        <end position="753"/>
    </location>
</feature>
<dbReference type="Proteomes" id="UP000321039">
    <property type="component" value="Unassembled WGS sequence"/>
</dbReference>
<dbReference type="InterPro" id="IPR029787">
    <property type="entry name" value="Nucleotide_cyclase"/>
</dbReference>
<proteinExistence type="predicted"/>
<accession>A0A5C9A6X4</accession>
<gene>
    <name evidence="5" type="ORF">FV139_05415</name>
</gene>
<dbReference type="AlphaFoldDB" id="A0A5C9A6X4"/>
<evidence type="ECO:0000313" key="5">
    <source>
        <dbReference type="EMBL" id="TXS95337.1"/>
    </source>
</evidence>
<evidence type="ECO:0000259" key="3">
    <source>
        <dbReference type="PROSITE" id="PS50883"/>
    </source>
</evidence>
<evidence type="ECO:0000256" key="1">
    <source>
        <dbReference type="SAM" id="MobiDB-lite"/>
    </source>
</evidence>
<keyword evidence="2" id="KW-0812">Transmembrane</keyword>